<accession>A0A2P2MGS6</accession>
<feature type="signal peptide" evidence="1">
    <location>
        <begin position="1"/>
        <end position="27"/>
    </location>
</feature>
<sequence length="59" mass="6505">MVFSGGRALLFLAVMAIITKQSPELTALTLPLYHPEWAAVTVAIPTAKIYNHNRQVINL</sequence>
<proteinExistence type="predicted"/>
<evidence type="ECO:0000313" key="2">
    <source>
        <dbReference type="EMBL" id="MBX29439.1"/>
    </source>
</evidence>
<keyword evidence="1" id="KW-0732">Signal</keyword>
<feature type="chain" id="PRO_5015136551" evidence="1">
    <location>
        <begin position="28"/>
        <end position="59"/>
    </location>
</feature>
<dbReference type="EMBL" id="GGEC01048955">
    <property type="protein sequence ID" value="MBX29439.1"/>
    <property type="molecule type" value="Transcribed_RNA"/>
</dbReference>
<dbReference type="AlphaFoldDB" id="A0A2P2MGS6"/>
<protein>
    <submittedName>
        <fullName evidence="2">Uncharacterized protein</fullName>
    </submittedName>
</protein>
<name>A0A2P2MGS6_RHIMU</name>
<organism evidence="2">
    <name type="scientific">Rhizophora mucronata</name>
    <name type="common">Asiatic mangrove</name>
    <dbReference type="NCBI Taxonomy" id="61149"/>
    <lineage>
        <taxon>Eukaryota</taxon>
        <taxon>Viridiplantae</taxon>
        <taxon>Streptophyta</taxon>
        <taxon>Embryophyta</taxon>
        <taxon>Tracheophyta</taxon>
        <taxon>Spermatophyta</taxon>
        <taxon>Magnoliopsida</taxon>
        <taxon>eudicotyledons</taxon>
        <taxon>Gunneridae</taxon>
        <taxon>Pentapetalae</taxon>
        <taxon>rosids</taxon>
        <taxon>fabids</taxon>
        <taxon>Malpighiales</taxon>
        <taxon>Rhizophoraceae</taxon>
        <taxon>Rhizophora</taxon>
    </lineage>
</organism>
<evidence type="ECO:0000256" key="1">
    <source>
        <dbReference type="SAM" id="SignalP"/>
    </source>
</evidence>
<reference evidence="2" key="1">
    <citation type="submission" date="2018-02" db="EMBL/GenBank/DDBJ databases">
        <title>Rhizophora mucronata_Transcriptome.</title>
        <authorList>
            <person name="Meera S.P."/>
            <person name="Sreeshan A."/>
            <person name="Augustine A."/>
        </authorList>
    </citation>
    <scope>NUCLEOTIDE SEQUENCE</scope>
    <source>
        <tissue evidence="2">Leaf</tissue>
    </source>
</reference>